<dbReference type="GO" id="GO:0008033">
    <property type="term" value="P:tRNA processing"/>
    <property type="evidence" value="ECO:0007669"/>
    <property type="project" value="UniProtKB-KW"/>
</dbReference>
<evidence type="ECO:0000313" key="9">
    <source>
        <dbReference type="Proteomes" id="UP000289738"/>
    </source>
</evidence>
<dbReference type="Proteomes" id="UP000289738">
    <property type="component" value="Chromosome A07"/>
</dbReference>
<evidence type="ECO:0000256" key="5">
    <source>
        <dbReference type="ARBA" id="ARBA00034489"/>
    </source>
</evidence>
<keyword evidence="2" id="KW-0808">Transferase</keyword>
<dbReference type="Gramene" id="arahy.Tifrunner.gnm2.ann2.Ah07g036600.1">
    <property type="protein sequence ID" value="arahy.Tifrunner.gnm2.ann2.Ah07g036600.1-CDS-1"/>
    <property type="gene ID" value="arahy.Tifrunner.gnm2.ann2.Ah07g036600"/>
</dbReference>
<keyword evidence="4" id="KW-0819">tRNA processing</keyword>
<name>A0A445C3I0_ARAHY</name>
<protein>
    <recommendedName>
        <fullName evidence="1">tRNA-uridine aminocarboxypropyltransferase</fullName>
        <ecNumber evidence="1">2.5.1.25</ecNumber>
    </recommendedName>
</protein>
<keyword evidence="9" id="KW-1185">Reference proteome</keyword>
<reference evidence="8 9" key="1">
    <citation type="submission" date="2019-01" db="EMBL/GenBank/DDBJ databases">
        <title>Sequencing of cultivated peanut Arachis hypogaea provides insights into genome evolution and oil improvement.</title>
        <authorList>
            <person name="Chen X."/>
        </authorList>
    </citation>
    <scope>NUCLEOTIDE SEQUENCE [LARGE SCALE GENOMIC DNA]</scope>
    <source>
        <strain evidence="9">cv. Fuhuasheng</strain>
        <tissue evidence="8">Leaves</tissue>
    </source>
</reference>
<dbReference type="Pfam" id="PF03942">
    <property type="entry name" value="DTW"/>
    <property type="match status" value="2"/>
</dbReference>
<evidence type="ECO:0000256" key="3">
    <source>
        <dbReference type="ARBA" id="ARBA00022691"/>
    </source>
</evidence>
<comment type="catalytic activity">
    <reaction evidence="6">
        <text>a uridine in tRNA + S-adenosyl-L-methionine = a 3-[(3S)-3-amino-3-carboxypropyl]uridine in tRNA + S-methyl-5'-thioadenosine + H(+)</text>
        <dbReference type="Rhea" id="RHEA:62432"/>
        <dbReference type="Rhea" id="RHEA-COMP:13339"/>
        <dbReference type="Rhea" id="RHEA-COMP:16092"/>
        <dbReference type="ChEBI" id="CHEBI:15378"/>
        <dbReference type="ChEBI" id="CHEBI:17509"/>
        <dbReference type="ChEBI" id="CHEBI:59789"/>
        <dbReference type="ChEBI" id="CHEBI:65315"/>
        <dbReference type="ChEBI" id="CHEBI:82930"/>
        <dbReference type="EC" id="2.5.1.25"/>
    </reaction>
</comment>
<gene>
    <name evidence="8" type="ORF">Ahy_A07g031313</name>
</gene>
<accession>A0A445C3I0</accession>
<dbReference type="PANTHER" id="PTHR21392:SF0">
    <property type="entry name" value="TRNA-URIDINE AMINOCARBOXYPROPYLTRANSFERASE 2"/>
    <property type="match status" value="1"/>
</dbReference>
<evidence type="ECO:0000313" key="8">
    <source>
        <dbReference type="EMBL" id="RYR45487.1"/>
    </source>
</evidence>
<keyword evidence="3" id="KW-0949">S-adenosyl-L-methionine</keyword>
<proteinExistence type="inferred from homology"/>
<dbReference type="PANTHER" id="PTHR21392">
    <property type="entry name" value="TRNA-URIDINE AMINOCARBOXYPROPYLTRANSFERASE 2"/>
    <property type="match status" value="1"/>
</dbReference>
<dbReference type="GO" id="GO:0016432">
    <property type="term" value="F:tRNA-uridine aminocarboxypropyltransferase activity"/>
    <property type="evidence" value="ECO:0007669"/>
    <property type="project" value="UniProtKB-EC"/>
</dbReference>
<dbReference type="STRING" id="3818.A0A445C3I0"/>
<evidence type="ECO:0000256" key="6">
    <source>
        <dbReference type="ARBA" id="ARBA00048718"/>
    </source>
</evidence>
<dbReference type="InterPro" id="IPR039262">
    <property type="entry name" value="DTWD2/TAPT"/>
</dbReference>
<dbReference type="OrthoDB" id="408541at2759"/>
<evidence type="ECO:0000259" key="7">
    <source>
        <dbReference type="SMART" id="SM01144"/>
    </source>
</evidence>
<organism evidence="8 9">
    <name type="scientific">Arachis hypogaea</name>
    <name type="common">Peanut</name>
    <dbReference type="NCBI Taxonomy" id="3818"/>
    <lineage>
        <taxon>Eukaryota</taxon>
        <taxon>Viridiplantae</taxon>
        <taxon>Streptophyta</taxon>
        <taxon>Embryophyta</taxon>
        <taxon>Tracheophyta</taxon>
        <taxon>Spermatophyta</taxon>
        <taxon>Magnoliopsida</taxon>
        <taxon>eudicotyledons</taxon>
        <taxon>Gunneridae</taxon>
        <taxon>Pentapetalae</taxon>
        <taxon>rosids</taxon>
        <taxon>fabids</taxon>
        <taxon>Fabales</taxon>
        <taxon>Fabaceae</taxon>
        <taxon>Papilionoideae</taxon>
        <taxon>50 kb inversion clade</taxon>
        <taxon>dalbergioids sensu lato</taxon>
        <taxon>Dalbergieae</taxon>
        <taxon>Pterocarpus clade</taxon>
        <taxon>Arachis</taxon>
    </lineage>
</organism>
<comment type="caution">
    <text evidence="8">The sequence shown here is derived from an EMBL/GenBank/DDBJ whole genome shotgun (WGS) entry which is preliminary data.</text>
</comment>
<dbReference type="AlphaFoldDB" id="A0A445C3I0"/>
<evidence type="ECO:0000256" key="2">
    <source>
        <dbReference type="ARBA" id="ARBA00022679"/>
    </source>
</evidence>
<feature type="domain" description="DTW" evidence="7">
    <location>
        <begin position="52"/>
        <end position="455"/>
    </location>
</feature>
<dbReference type="EC" id="2.5.1.25" evidence="1"/>
<dbReference type="EMBL" id="SDMP01000007">
    <property type="protein sequence ID" value="RYR45487.1"/>
    <property type="molecule type" value="Genomic_DNA"/>
</dbReference>
<dbReference type="SMART" id="SM01144">
    <property type="entry name" value="DTW"/>
    <property type="match status" value="1"/>
</dbReference>
<evidence type="ECO:0000256" key="1">
    <source>
        <dbReference type="ARBA" id="ARBA00012386"/>
    </source>
</evidence>
<comment type="similarity">
    <text evidence="5">Belongs to the TDD superfamily. DTWD2 family.</text>
</comment>
<evidence type="ECO:0000256" key="4">
    <source>
        <dbReference type="ARBA" id="ARBA00022694"/>
    </source>
</evidence>
<dbReference type="InterPro" id="IPR005636">
    <property type="entry name" value="DTW"/>
</dbReference>
<sequence length="463" mass="51426">MPFLGTRIQPKTRFGFLFNRPPPPSSSSLHSRKLFHRTLIMSSTMTQSNKSKRPICPSCSKPARTCLCSRIRVSGIENSVKVTILHHALESKHPLNSTRIAKLGLKNLTVATVSDVNFGARFVIRLIDPKYCKSGSSVRNVRRNGLLCRQFEKAGGTRKLFCEKDCNLVDSSGGKCGLENGVCEDDDDCAMVNGEVGEILVHSDSDPNCGVYGETKKLFAEEDFNLVDSARKVGLQSYGALVNGEVEKSSNIPSFDTDCAGTPAITFNIGKYGKVSSLSHIWMSDSQSSWLSSFDYVLDHDEACEALSKGFLVKKFQSRKLDNRGIDLEEFEEFEIEVPPGSALLFPSDKAVTIGELDAIGFEVKNLIVLDGTWSKAKRVYSENPWLNVLPHLKLEVNEMSLYSDVRHQPKAGYLSTIESIVHALKAFGEENHEDLDRLLDTFEAMVGDQRRCKDERLSKTLP</sequence>